<dbReference type="Proteomes" id="UP001321700">
    <property type="component" value="Unassembled WGS sequence"/>
</dbReference>
<feature type="chain" id="PRO_5045646781" evidence="1">
    <location>
        <begin position="19"/>
        <end position="823"/>
    </location>
</feature>
<protein>
    <submittedName>
        <fullName evidence="2">Uncharacterized protein</fullName>
    </submittedName>
</protein>
<evidence type="ECO:0000256" key="1">
    <source>
        <dbReference type="SAM" id="SignalP"/>
    </source>
</evidence>
<dbReference type="EMBL" id="JAVBIK010000001">
    <property type="protein sequence ID" value="MDT7517941.1"/>
    <property type="molecule type" value="Genomic_DNA"/>
</dbReference>
<evidence type="ECO:0000313" key="3">
    <source>
        <dbReference type="Proteomes" id="UP001321700"/>
    </source>
</evidence>
<keyword evidence="3" id="KW-1185">Reference proteome</keyword>
<accession>A0ABU3KK68</accession>
<proteinExistence type="predicted"/>
<evidence type="ECO:0000313" key="2">
    <source>
        <dbReference type="EMBL" id="MDT7517941.1"/>
    </source>
</evidence>
<sequence length="823" mass="89655">MKRSWRLLIASVLVALLAACGDRGKGAPPAEKKVVIGNAAQIKAKRLSTHHRAKPLPFGVTHKRFKDGKLLADDAPHPYIPLSGIVHIDPRKSKSLQIAYHEDKLGTLSQEMPASFHISDISIVDEVKVRPGTNQPLVSLTGKKGNSYITALDARGDAISKFMVLSAEPQEDVLVVDDPDIRPMLCLSRSESRFGTVCDYTTSTSFDWGESGNSFSIDNFLKNASTGKKYLMFDTGSIEKLRKLNNSSSDFKKKAIYFENLDVLVVMEDGTSTVERMAVIGRNPLDPAEKDPANDSLFLNALVVGYLATQEEFNTYIDFGGKLTSSPLRDPEEISELVHEIPPDASVKAHLVGMVFSDGSEYTSSKNMAAEQVGYGRYSVNYYKYELRQSNGERLGVDAPECRFKGAIAPGTINLRSFKTQVSTGFGGSFSWNSGKPDIELAIKPFVNVGGQIELDVGAEAVLGCGIVLKEFTGFEVGVPLLGSLQVVIPLEARAEFGVSTAGTYPLVGPRFSMGSKSDIEKPGTVGVKYSSSGGLKTEFDAQSKTSRNHLGFAEGASAGGKPFEGSYAFGVGVGLVMRGEVGFWIAKARIDVELMDALLGVKQSSEYSVDEKNKTFKKYKWDSEGGIGFFTTFKPTISLNTKWVSVSIPVFDLGSPKVFFVEFPLEEEETKDLEPAEVSNKIKFKKCYPKAPPACSIQNEEVFYGQEVDYVNSSQKFSVGVPPLPFYDSNPGFFTYAYIVKDKATGEPVVNEIPMVFPDGVFVGKQGYANKYGVIDVLAEAVYSRTTGVGDGKYCAFTAWGDKKYALMFTCPNINHSALEAL</sequence>
<feature type="signal peptide" evidence="1">
    <location>
        <begin position="1"/>
        <end position="18"/>
    </location>
</feature>
<gene>
    <name evidence="2" type="ORF">RAE19_04175</name>
</gene>
<dbReference type="RefSeq" id="WP_313873732.1">
    <property type="nucleotide sequence ID" value="NZ_JAVBIK010000001.1"/>
</dbReference>
<keyword evidence="1" id="KW-0732">Signal</keyword>
<comment type="caution">
    <text evidence="2">The sequence shown here is derived from an EMBL/GenBank/DDBJ whole genome shotgun (WGS) entry which is preliminary data.</text>
</comment>
<reference evidence="2 3" key="1">
    <citation type="submission" date="2023-08" db="EMBL/GenBank/DDBJ databases">
        <title>Rhodoferax potami sp. nov. and Rhodoferax mekongensis sp. nov., isolated from the Mekong River in Thailand.</title>
        <authorList>
            <person name="Kitikhun S."/>
            <person name="Charoenyingcharoen P."/>
            <person name="Siriarchawattana P."/>
            <person name="Likhitrattanapisal S."/>
            <person name="Nilsakha T."/>
            <person name="Chanpet A."/>
            <person name="Rattanawaree P."/>
            <person name="Ingsriswang S."/>
        </authorList>
    </citation>
    <scope>NUCLEOTIDE SEQUENCE [LARGE SCALE GENOMIC DNA]</scope>
    <source>
        <strain evidence="2 3">TBRC 17660</strain>
    </source>
</reference>
<organism evidence="2 3">
    <name type="scientific">Rhodoferax potami</name>
    <dbReference type="NCBI Taxonomy" id="3068338"/>
    <lineage>
        <taxon>Bacteria</taxon>
        <taxon>Pseudomonadati</taxon>
        <taxon>Pseudomonadota</taxon>
        <taxon>Betaproteobacteria</taxon>
        <taxon>Burkholderiales</taxon>
        <taxon>Comamonadaceae</taxon>
        <taxon>Rhodoferax</taxon>
    </lineage>
</organism>
<dbReference type="PROSITE" id="PS51257">
    <property type="entry name" value="PROKAR_LIPOPROTEIN"/>
    <property type="match status" value="1"/>
</dbReference>
<name>A0ABU3KK68_9BURK</name>